<evidence type="ECO:0000256" key="1">
    <source>
        <dbReference type="ARBA" id="ARBA00007261"/>
    </source>
</evidence>
<sequence length="441" mass="49099">MKSKNEQPAAAALPHPLLASTVVQLENGMTVVLHEDHRAPVIELQLWYRIGAVDEPAGLTGISHALEHMMFRGTPNVPAGEYHARVGRLGGQNNAFTTRDYTYYFVTLPSSDLETALQLEADRMQNLTLSETLFATEIEVVKEERRLSTENNAFRAFSEQMQGMVYADSAMRNPVVGHMQDLQRMKVADLRDWYGQWYAPNNAILVLAGDFDPAKARTLIEHHFGGIAKRALPERAAAGQATALKQQRLALKKPSASSLITFQWRLSPDMPPGDLAALDVLAEMLANDYQERRLALASDSLYASFDFPSRTEPSFVFSATPADSASLSELEAAMDNQISLLHGAGLYREMLERAQQRMLARNYFSYDALSNRARELGLLALYGMTPRQYADHLGRMQQVTLQDLERVVKRYLGNERRVVGVLEALPLDQVQAGTSGVVHGH</sequence>
<evidence type="ECO:0000256" key="2">
    <source>
        <dbReference type="ARBA" id="ARBA00022670"/>
    </source>
</evidence>
<comment type="similarity">
    <text evidence="1">Belongs to the peptidase M16 family.</text>
</comment>
<evidence type="ECO:0000259" key="7">
    <source>
        <dbReference type="Pfam" id="PF05193"/>
    </source>
</evidence>
<dbReference type="InterPro" id="IPR007863">
    <property type="entry name" value="Peptidase_M16_C"/>
</dbReference>
<protein>
    <submittedName>
        <fullName evidence="8">Insulinase family protein</fullName>
    </submittedName>
</protein>
<evidence type="ECO:0000259" key="6">
    <source>
        <dbReference type="Pfam" id="PF00675"/>
    </source>
</evidence>
<gene>
    <name evidence="8" type="ORF">N8I74_03085</name>
</gene>
<evidence type="ECO:0000256" key="3">
    <source>
        <dbReference type="ARBA" id="ARBA00022801"/>
    </source>
</evidence>
<name>A0ABY6DNU4_9NEIS</name>
<evidence type="ECO:0000313" key="8">
    <source>
        <dbReference type="EMBL" id="UXY16020.1"/>
    </source>
</evidence>
<dbReference type="SUPFAM" id="SSF63411">
    <property type="entry name" value="LuxS/MPP-like metallohydrolase"/>
    <property type="match status" value="2"/>
</dbReference>
<dbReference type="InterPro" id="IPR050626">
    <property type="entry name" value="Peptidase_M16"/>
</dbReference>
<evidence type="ECO:0000256" key="5">
    <source>
        <dbReference type="ARBA" id="ARBA00023049"/>
    </source>
</evidence>
<dbReference type="Pfam" id="PF00675">
    <property type="entry name" value="Peptidase_M16"/>
    <property type="match status" value="1"/>
</dbReference>
<dbReference type="Pfam" id="PF05193">
    <property type="entry name" value="Peptidase_M16_C"/>
    <property type="match status" value="1"/>
</dbReference>
<organism evidence="8 9">
    <name type="scientific">Chitiniphilus purpureus</name>
    <dbReference type="NCBI Taxonomy" id="2981137"/>
    <lineage>
        <taxon>Bacteria</taxon>
        <taxon>Pseudomonadati</taxon>
        <taxon>Pseudomonadota</taxon>
        <taxon>Betaproteobacteria</taxon>
        <taxon>Neisseriales</taxon>
        <taxon>Chitinibacteraceae</taxon>
        <taxon>Chitiniphilus</taxon>
    </lineage>
</organism>
<dbReference type="Gene3D" id="3.30.830.10">
    <property type="entry name" value="Metalloenzyme, LuxS/M16 peptidase-like"/>
    <property type="match status" value="2"/>
</dbReference>
<accession>A0ABY6DNU4</accession>
<dbReference type="EMBL" id="CP106753">
    <property type="protein sequence ID" value="UXY16020.1"/>
    <property type="molecule type" value="Genomic_DNA"/>
</dbReference>
<proteinExistence type="inferred from homology"/>
<dbReference type="RefSeq" id="WP_263125457.1">
    <property type="nucleotide sequence ID" value="NZ_CP106753.1"/>
</dbReference>
<keyword evidence="5" id="KW-0482">Metalloprotease</keyword>
<dbReference type="PANTHER" id="PTHR43690">
    <property type="entry name" value="NARDILYSIN"/>
    <property type="match status" value="1"/>
</dbReference>
<feature type="domain" description="Peptidase M16 C-terminal" evidence="7">
    <location>
        <begin position="187"/>
        <end position="357"/>
    </location>
</feature>
<reference evidence="8" key="1">
    <citation type="submission" date="2022-10" db="EMBL/GenBank/DDBJ databases">
        <title>Chitiniphilus purpureus sp. nov., a novel chitin-degrading bacterium isolated from crawfish pond sediment.</title>
        <authorList>
            <person name="Li K."/>
        </authorList>
    </citation>
    <scope>NUCLEOTIDE SEQUENCE</scope>
    <source>
        <strain evidence="8">CD1</strain>
    </source>
</reference>
<feature type="domain" description="Peptidase M16 N-terminal" evidence="6">
    <location>
        <begin position="31"/>
        <end position="152"/>
    </location>
</feature>
<dbReference type="PANTHER" id="PTHR43690:SF17">
    <property type="entry name" value="PROTEIN YHJJ"/>
    <property type="match status" value="1"/>
</dbReference>
<keyword evidence="3" id="KW-0378">Hydrolase</keyword>
<keyword evidence="4" id="KW-0862">Zinc</keyword>
<evidence type="ECO:0000313" key="9">
    <source>
        <dbReference type="Proteomes" id="UP001061302"/>
    </source>
</evidence>
<dbReference type="InterPro" id="IPR011249">
    <property type="entry name" value="Metalloenz_LuxS/M16"/>
</dbReference>
<dbReference type="Proteomes" id="UP001061302">
    <property type="component" value="Chromosome"/>
</dbReference>
<keyword evidence="9" id="KW-1185">Reference proteome</keyword>
<evidence type="ECO:0000256" key="4">
    <source>
        <dbReference type="ARBA" id="ARBA00022833"/>
    </source>
</evidence>
<dbReference type="InterPro" id="IPR011765">
    <property type="entry name" value="Pept_M16_N"/>
</dbReference>
<keyword evidence="2" id="KW-0645">Protease</keyword>